<dbReference type="RefSeq" id="XP_025833000.1">
    <property type="nucleotide sequence ID" value="XM_025977215.1"/>
</dbReference>
<dbReference type="OrthoDB" id="17948at2759"/>
<dbReference type="PANTHER" id="PTHR13031:SF0">
    <property type="entry name" value="RIBONUCLEASE P PROTEIN SUBUNIT P30"/>
    <property type="match status" value="1"/>
</dbReference>
<proteinExistence type="inferred from homology"/>
<organism evidence="5 6">
    <name type="scientific">Agrilus planipennis</name>
    <name type="common">Emerald ash borer</name>
    <name type="synonym">Agrilus marcopoli</name>
    <dbReference type="NCBI Taxonomy" id="224129"/>
    <lineage>
        <taxon>Eukaryota</taxon>
        <taxon>Metazoa</taxon>
        <taxon>Ecdysozoa</taxon>
        <taxon>Arthropoda</taxon>
        <taxon>Hexapoda</taxon>
        <taxon>Insecta</taxon>
        <taxon>Pterygota</taxon>
        <taxon>Neoptera</taxon>
        <taxon>Endopterygota</taxon>
        <taxon>Coleoptera</taxon>
        <taxon>Polyphaga</taxon>
        <taxon>Elateriformia</taxon>
        <taxon>Buprestoidea</taxon>
        <taxon>Buprestidae</taxon>
        <taxon>Agrilinae</taxon>
        <taxon>Agrilus</taxon>
    </lineage>
</organism>
<dbReference type="AlphaFoldDB" id="A0A7F5RAK4"/>
<dbReference type="GO" id="GO:0003723">
    <property type="term" value="F:RNA binding"/>
    <property type="evidence" value="ECO:0007669"/>
    <property type="project" value="TreeGrafter"/>
</dbReference>
<comment type="similarity">
    <text evidence="2">Belongs to the eukaryotic/archaeal RNase P protein component 3 family.</text>
</comment>
<dbReference type="GO" id="GO:0005655">
    <property type="term" value="C:nucleolar ribonuclease P complex"/>
    <property type="evidence" value="ECO:0007669"/>
    <property type="project" value="TreeGrafter"/>
</dbReference>
<evidence type="ECO:0000313" key="6">
    <source>
        <dbReference type="RefSeq" id="XP_025833000.1"/>
    </source>
</evidence>
<dbReference type="Proteomes" id="UP000192223">
    <property type="component" value="Unplaced"/>
</dbReference>
<protein>
    <submittedName>
        <fullName evidence="6">Ribonuclease P protein subunit p30</fullName>
    </submittedName>
</protein>
<dbReference type="PANTHER" id="PTHR13031">
    <property type="entry name" value="RIBONUCLEASE P SUBUNIT P30"/>
    <property type="match status" value="1"/>
</dbReference>
<evidence type="ECO:0000256" key="4">
    <source>
        <dbReference type="SAM" id="MobiDB-lite"/>
    </source>
</evidence>
<reference evidence="6" key="1">
    <citation type="submission" date="2025-08" db="UniProtKB">
        <authorList>
            <consortium name="RefSeq"/>
        </authorList>
    </citation>
    <scope>IDENTIFICATION</scope>
    <source>
        <tissue evidence="6">Entire body</tissue>
    </source>
</reference>
<accession>A0A7F5RAK4</accession>
<dbReference type="InterPro" id="IPR002738">
    <property type="entry name" value="RNase_P_p30"/>
</dbReference>
<dbReference type="InterPro" id="IPR016195">
    <property type="entry name" value="Pol/histidinol_Pase-like"/>
</dbReference>
<dbReference type="CTD" id="10556"/>
<keyword evidence="3" id="KW-0819">tRNA processing</keyword>
<dbReference type="SUPFAM" id="SSF89550">
    <property type="entry name" value="PHP domain-like"/>
    <property type="match status" value="1"/>
</dbReference>
<sequence>MEVVKGYFDYNISHEIVQFKQFFQISKDLLDYGYKTIAINQTINEETLDNTQKKKKKGAVKTSLELVPQPIKFEKIDGLKVLNRLTIVFSRQDEIYKIMRSKNYKLYDIVAVLPTSNNAFQYACSSMDFDIFCFDPLLSKLPYKLNRKLYKQLVEKGVHFEICYSPAIIDNTQRKNVINTAHLCHSYGKSENVIISSGATFRHTLRSPYDIINLGLIFGLKEEQAKNSILSNGRNVFIHSIRRKLGKPLLFLENAISNRNEGETVKEDEDEEEMDVDQPAQKKTKL</sequence>
<feature type="region of interest" description="Disordered" evidence="4">
    <location>
        <begin position="261"/>
        <end position="286"/>
    </location>
</feature>
<evidence type="ECO:0000256" key="2">
    <source>
        <dbReference type="ARBA" id="ARBA00007331"/>
    </source>
</evidence>
<dbReference type="GeneID" id="108745020"/>
<dbReference type="GO" id="GO:0008033">
    <property type="term" value="P:tRNA processing"/>
    <property type="evidence" value="ECO:0007669"/>
    <property type="project" value="UniProtKB-KW"/>
</dbReference>
<dbReference type="Gene3D" id="3.20.20.140">
    <property type="entry name" value="Metal-dependent hydrolases"/>
    <property type="match status" value="1"/>
</dbReference>
<name>A0A7F5RAK4_AGRPL</name>
<dbReference type="FunCoup" id="A0A7F5RAK4">
    <property type="interactions" value="1178"/>
</dbReference>
<comment type="subcellular location">
    <subcellularLocation>
        <location evidence="1">Nucleus</location>
    </subcellularLocation>
</comment>
<dbReference type="Pfam" id="PF01876">
    <property type="entry name" value="RNase_P_p30"/>
    <property type="match status" value="1"/>
</dbReference>
<dbReference type="InParanoid" id="A0A7F5RAK4"/>
<feature type="compositionally biased region" description="Acidic residues" evidence="4">
    <location>
        <begin position="266"/>
        <end position="276"/>
    </location>
</feature>
<dbReference type="KEGG" id="apln:108745020"/>
<gene>
    <name evidence="6" type="primary">LOC108745020</name>
</gene>
<evidence type="ECO:0000256" key="1">
    <source>
        <dbReference type="ARBA" id="ARBA00004123"/>
    </source>
</evidence>
<evidence type="ECO:0000256" key="3">
    <source>
        <dbReference type="ARBA" id="ARBA00022694"/>
    </source>
</evidence>
<evidence type="ECO:0000313" key="5">
    <source>
        <dbReference type="Proteomes" id="UP000192223"/>
    </source>
</evidence>
<keyword evidence="5" id="KW-1185">Reference proteome</keyword>